<proteinExistence type="predicted"/>
<accession>A0A3S5ARK8</accession>
<reference evidence="1" key="1">
    <citation type="submission" date="2018-11" db="EMBL/GenBank/DDBJ databases">
        <authorList>
            <consortium name="Pathogen Informatics"/>
        </authorList>
    </citation>
    <scope>NUCLEOTIDE SEQUENCE</scope>
</reference>
<evidence type="ECO:0000313" key="2">
    <source>
        <dbReference type="Proteomes" id="UP000784294"/>
    </source>
</evidence>
<organism evidence="1 2">
    <name type="scientific">Protopolystoma xenopodis</name>
    <dbReference type="NCBI Taxonomy" id="117903"/>
    <lineage>
        <taxon>Eukaryota</taxon>
        <taxon>Metazoa</taxon>
        <taxon>Spiralia</taxon>
        <taxon>Lophotrochozoa</taxon>
        <taxon>Platyhelminthes</taxon>
        <taxon>Monogenea</taxon>
        <taxon>Polyopisthocotylea</taxon>
        <taxon>Polystomatidea</taxon>
        <taxon>Polystomatidae</taxon>
        <taxon>Protopolystoma</taxon>
    </lineage>
</organism>
<name>A0A3S5ARK8_9PLAT</name>
<keyword evidence="2" id="KW-1185">Reference proteome</keyword>
<dbReference type="Proteomes" id="UP000784294">
    <property type="component" value="Unassembled WGS sequence"/>
</dbReference>
<dbReference type="AlphaFoldDB" id="A0A3S5ARK8"/>
<sequence length="100" mass="11102">MLDVSQLFGVHILLTSNSTSTALNTEPCDWHEYRRCKVYWSQEWLHSTQLNISICIAQLSQTFAMDNAGQLQSGGGFLSVHRASKSCNLPAQEEVDSRGG</sequence>
<gene>
    <name evidence="1" type="ORF">PXEA_LOCUS29466</name>
</gene>
<comment type="caution">
    <text evidence="1">The sequence shown here is derived from an EMBL/GenBank/DDBJ whole genome shotgun (WGS) entry which is preliminary data.</text>
</comment>
<dbReference type="EMBL" id="CAAALY010251222">
    <property type="protein sequence ID" value="VEL36026.1"/>
    <property type="molecule type" value="Genomic_DNA"/>
</dbReference>
<evidence type="ECO:0000313" key="1">
    <source>
        <dbReference type="EMBL" id="VEL36026.1"/>
    </source>
</evidence>
<protein>
    <submittedName>
        <fullName evidence="1">Uncharacterized protein</fullName>
    </submittedName>
</protein>